<feature type="signal peptide" evidence="3">
    <location>
        <begin position="1"/>
        <end position="28"/>
    </location>
</feature>
<name>A0A1G7CLZ9_9BRAD</name>
<dbReference type="EMBL" id="FMZW01000025">
    <property type="protein sequence ID" value="SDE39696.1"/>
    <property type="molecule type" value="Genomic_DNA"/>
</dbReference>
<evidence type="ECO:0000259" key="4">
    <source>
        <dbReference type="Pfam" id="PF13458"/>
    </source>
</evidence>
<dbReference type="Pfam" id="PF13458">
    <property type="entry name" value="Peripla_BP_6"/>
    <property type="match status" value="1"/>
</dbReference>
<protein>
    <submittedName>
        <fullName evidence="5">Amino acid/amide ABC transporter substrate-binding protein, HAAT family</fullName>
    </submittedName>
</protein>
<sequence length="398" mass="43410">MLLSTRSRLAGFLAFTALTASLISPSVAADTAIKIGNTAPYSGPASAYGTIARAEAAYFQMLNDQGGINGRKIDFESLDDAYSPSKTVEQTRKLVEQDEVLAIFSAVGTAPNISVQKYLNIKRVPQLFVSSGATRWNDPKQFPWTVGFNPTYELEGRLYAKYILKTKPDAKIAVITPNEDAGKDYLRGFKDGLGEHVGQIVAETTYLTTDPTIDSQMVTMRESGADVFFAEATPKFAAQALRKAASMGWKPLTILPTVSNSVSAVLEPAGLENVIGVVTGLYLKDPTDPRWTDDPAQKEFADWMKKYQPNASPGDLFNVQGYTVAQVMTAVLKNCNGDYSRANIIKQATNLKALELPMLLPGIKVQTEPDNVTPIRQIQMARFDGKSWALFGDVLSDK</sequence>
<dbReference type="InterPro" id="IPR028081">
    <property type="entry name" value="Leu-bd"/>
</dbReference>
<dbReference type="PANTHER" id="PTHR47235">
    <property type="entry name" value="BLR6548 PROTEIN"/>
    <property type="match status" value="1"/>
</dbReference>
<feature type="domain" description="Leucine-binding protein" evidence="4">
    <location>
        <begin position="33"/>
        <end position="384"/>
    </location>
</feature>
<dbReference type="RefSeq" id="WP_430640574.1">
    <property type="nucleotide sequence ID" value="NZ_FMZW01000025.1"/>
</dbReference>
<reference evidence="5 6" key="1">
    <citation type="submission" date="2016-10" db="EMBL/GenBank/DDBJ databases">
        <authorList>
            <person name="de Groot N.N."/>
        </authorList>
    </citation>
    <scope>NUCLEOTIDE SEQUENCE [LARGE SCALE GENOMIC DNA]</scope>
    <source>
        <strain evidence="5 6">R5</strain>
    </source>
</reference>
<proteinExistence type="inferred from homology"/>
<dbReference type="Proteomes" id="UP000199245">
    <property type="component" value="Unassembled WGS sequence"/>
</dbReference>
<dbReference type="CDD" id="cd06343">
    <property type="entry name" value="PBP1_ABC_ligand_binding-like"/>
    <property type="match status" value="1"/>
</dbReference>
<evidence type="ECO:0000313" key="5">
    <source>
        <dbReference type="EMBL" id="SDE39696.1"/>
    </source>
</evidence>
<dbReference type="PANTHER" id="PTHR47235:SF1">
    <property type="entry name" value="BLR6548 PROTEIN"/>
    <property type="match status" value="1"/>
</dbReference>
<dbReference type="InterPro" id="IPR028082">
    <property type="entry name" value="Peripla_BP_I"/>
</dbReference>
<feature type="chain" id="PRO_5011775356" evidence="3">
    <location>
        <begin position="29"/>
        <end position="398"/>
    </location>
</feature>
<organism evidence="5 6">
    <name type="scientific">Bradyrhizobium brasilense</name>
    <dbReference type="NCBI Taxonomy" id="1419277"/>
    <lineage>
        <taxon>Bacteria</taxon>
        <taxon>Pseudomonadati</taxon>
        <taxon>Pseudomonadota</taxon>
        <taxon>Alphaproteobacteria</taxon>
        <taxon>Hyphomicrobiales</taxon>
        <taxon>Nitrobacteraceae</taxon>
        <taxon>Bradyrhizobium</taxon>
    </lineage>
</organism>
<evidence type="ECO:0000256" key="3">
    <source>
        <dbReference type="SAM" id="SignalP"/>
    </source>
</evidence>
<dbReference type="AlphaFoldDB" id="A0A1G7CLZ9"/>
<comment type="similarity">
    <text evidence="1">Belongs to the leucine-binding protein family.</text>
</comment>
<dbReference type="Gene3D" id="3.40.50.2300">
    <property type="match status" value="2"/>
</dbReference>
<evidence type="ECO:0000256" key="1">
    <source>
        <dbReference type="ARBA" id="ARBA00010062"/>
    </source>
</evidence>
<dbReference type="SUPFAM" id="SSF53822">
    <property type="entry name" value="Periplasmic binding protein-like I"/>
    <property type="match status" value="1"/>
</dbReference>
<accession>A0A1G7CLZ9</accession>
<evidence type="ECO:0000313" key="6">
    <source>
        <dbReference type="Proteomes" id="UP000199245"/>
    </source>
</evidence>
<evidence type="ECO:0000256" key="2">
    <source>
        <dbReference type="ARBA" id="ARBA00022729"/>
    </source>
</evidence>
<keyword evidence="2 3" id="KW-0732">Signal</keyword>
<gene>
    <name evidence="5" type="ORF">SAMN05216337_102549</name>
</gene>